<evidence type="ECO:0000256" key="1">
    <source>
        <dbReference type="SAM" id="MobiDB-lite"/>
    </source>
</evidence>
<feature type="region of interest" description="Disordered" evidence="1">
    <location>
        <begin position="32"/>
        <end position="67"/>
    </location>
</feature>
<dbReference type="Proteomes" id="UP000292685">
    <property type="component" value="Unassembled WGS sequence"/>
</dbReference>
<organism evidence="3 4">
    <name type="scientific">Zhihengliuella halotolerans</name>
    <dbReference type="NCBI Taxonomy" id="370736"/>
    <lineage>
        <taxon>Bacteria</taxon>
        <taxon>Bacillati</taxon>
        <taxon>Actinomycetota</taxon>
        <taxon>Actinomycetes</taxon>
        <taxon>Micrococcales</taxon>
        <taxon>Micrococcaceae</taxon>
        <taxon>Zhihengliuella</taxon>
    </lineage>
</organism>
<dbReference type="AlphaFoldDB" id="A0A4Q8AGV9"/>
<comment type="caution">
    <text evidence="3">The sequence shown here is derived from an EMBL/GenBank/DDBJ whole genome shotgun (WGS) entry which is preliminary data.</text>
</comment>
<evidence type="ECO:0000256" key="2">
    <source>
        <dbReference type="SAM" id="SignalP"/>
    </source>
</evidence>
<feature type="compositionally biased region" description="Low complexity" evidence="1">
    <location>
        <begin position="32"/>
        <end position="56"/>
    </location>
</feature>
<reference evidence="3 4" key="1">
    <citation type="submission" date="2019-02" db="EMBL/GenBank/DDBJ databases">
        <title>Sequencing the genomes of 1000 actinobacteria strains.</title>
        <authorList>
            <person name="Klenk H.-P."/>
        </authorList>
    </citation>
    <scope>NUCLEOTIDE SEQUENCE [LARGE SCALE GENOMIC DNA]</scope>
    <source>
        <strain evidence="3 4">DSM 17364</strain>
    </source>
</reference>
<dbReference type="EMBL" id="SHLA01000001">
    <property type="protein sequence ID" value="RZU63612.1"/>
    <property type="molecule type" value="Genomic_DNA"/>
</dbReference>
<protein>
    <recommendedName>
        <fullName evidence="5">Lipoprotein</fullName>
    </recommendedName>
</protein>
<keyword evidence="4" id="KW-1185">Reference proteome</keyword>
<feature type="compositionally biased region" description="Acidic residues" evidence="1">
    <location>
        <begin position="57"/>
        <end position="67"/>
    </location>
</feature>
<dbReference type="PROSITE" id="PS51257">
    <property type="entry name" value="PROKAR_LIPOPROTEIN"/>
    <property type="match status" value="1"/>
</dbReference>
<sequence length="184" mass="19421">MGPVRKQSPRRGAAVAGMVMLAALALAACAGDAEEPTASASPTGGSASAPPASDAPSEGDDGFPDDWEEPALWWIVEKYDDELVLAGTANSDQEGVRESRLDHQVALDSSEFEVHVYCTPVGAAAVLETNSQRTDIECPGTEDPQVVRVSAEGLETSTDMSWQLTLEETGEDWQQAVVFLPADS</sequence>
<evidence type="ECO:0000313" key="3">
    <source>
        <dbReference type="EMBL" id="RZU63612.1"/>
    </source>
</evidence>
<evidence type="ECO:0000313" key="4">
    <source>
        <dbReference type="Proteomes" id="UP000292685"/>
    </source>
</evidence>
<keyword evidence="2" id="KW-0732">Signal</keyword>
<feature type="signal peptide" evidence="2">
    <location>
        <begin position="1"/>
        <end position="30"/>
    </location>
</feature>
<evidence type="ECO:0008006" key="5">
    <source>
        <dbReference type="Google" id="ProtNLM"/>
    </source>
</evidence>
<gene>
    <name evidence="3" type="ORF">EV380_3233</name>
</gene>
<name>A0A4Q8AGV9_9MICC</name>
<proteinExistence type="predicted"/>
<feature type="chain" id="PRO_5039026923" description="Lipoprotein" evidence="2">
    <location>
        <begin position="31"/>
        <end position="184"/>
    </location>
</feature>
<accession>A0A4Q8AGV9</accession>